<dbReference type="Pfam" id="PF17390">
    <property type="entry name" value="Bac_rhamnosid_C"/>
    <property type="match status" value="1"/>
</dbReference>
<comment type="caution">
    <text evidence="8">The sequence shown here is derived from an EMBL/GenBank/DDBJ whole genome shotgun (WGS) entry which is preliminary data.</text>
</comment>
<evidence type="ECO:0000259" key="7">
    <source>
        <dbReference type="Pfam" id="PF17390"/>
    </source>
</evidence>
<evidence type="ECO:0000256" key="1">
    <source>
        <dbReference type="ARBA" id="ARBA00001445"/>
    </source>
</evidence>
<dbReference type="PIRSF" id="PIRSF010631">
    <property type="entry name" value="A-rhamnsds"/>
    <property type="match status" value="1"/>
</dbReference>
<dbReference type="Pfam" id="PF25788">
    <property type="entry name" value="Ig_Rha78A_N"/>
    <property type="match status" value="1"/>
</dbReference>
<evidence type="ECO:0000259" key="4">
    <source>
        <dbReference type="Pfam" id="PF05592"/>
    </source>
</evidence>
<dbReference type="InterPro" id="IPR035396">
    <property type="entry name" value="Bac_rhamnosid6H"/>
</dbReference>
<keyword evidence="3 8" id="KW-0378">Hydrolase</keyword>
<dbReference type="Proteomes" id="UP001597362">
    <property type="component" value="Unassembled WGS sequence"/>
</dbReference>
<dbReference type="SUPFAM" id="SSF48208">
    <property type="entry name" value="Six-hairpin glycosidases"/>
    <property type="match status" value="1"/>
</dbReference>
<evidence type="ECO:0000256" key="2">
    <source>
        <dbReference type="ARBA" id="ARBA00012652"/>
    </source>
</evidence>
<feature type="domain" description="Bacterial alpha-L-rhamnosidase N-terminal" evidence="5">
    <location>
        <begin position="154"/>
        <end position="321"/>
    </location>
</feature>
<feature type="domain" description="Alpha-L-rhamnosidase concanavalin-like" evidence="4">
    <location>
        <begin position="330"/>
        <end position="431"/>
    </location>
</feature>
<dbReference type="InterPro" id="IPR008928">
    <property type="entry name" value="6-hairpin_glycosidase_sf"/>
</dbReference>
<gene>
    <name evidence="8" type="ORF">ACFSJH_12715</name>
</gene>
<dbReference type="RefSeq" id="WP_377772933.1">
    <property type="nucleotide sequence ID" value="NZ_JBHUHO010000031.1"/>
</dbReference>
<dbReference type="Gene3D" id="2.60.40.10">
    <property type="entry name" value="Immunoglobulins"/>
    <property type="match status" value="1"/>
</dbReference>
<dbReference type="Gene3D" id="2.60.420.10">
    <property type="entry name" value="Maltose phosphorylase, domain 3"/>
    <property type="match status" value="1"/>
</dbReference>
<reference evidence="9" key="1">
    <citation type="journal article" date="2019" name="Int. J. Syst. Evol. Microbiol.">
        <title>The Global Catalogue of Microorganisms (GCM) 10K type strain sequencing project: providing services to taxonomists for standard genome sequencing and annotation.</title>
        <authorList>
            <consortium name="The Broad Institute Genomics Platform"/>
            <consortium name="The Broad Institute Genome Sequencing Center for Infectious Disease"/>
            <person name="Wu L."/>
            <person name="Ma J."/>
        </authorList>
    </citation>
    <scope>NUCLEOTIDE SEQUENCE [LARGE SCALE GENOMIC DNA]</scope>
    <source>
        <strain evidence="9">GH52</strain>
    </source>
</reference>
<organism evidence="8 9">
    <name type="scientific">Paenibacillus yanchengensis</name>
    <dbReference type="NCBI Taxonomy" id="2035833"/>
    <lineage>
        <taxon>Bacteria</taxon>
        <taxon>Bacillati</taxon>
        <taxon>Bacillota</taxon>
        <taxon>Bacilli</taxon>
        <taxon>Bacillales</taxon>
        <taxon>Paenibacillaceae</taxon>
        <taxon>Paenibacillus</taxon>
    </lineage>
</organism>
<evidence type="ECO:0000256" key="3">
    <source>
        <dbReference type="ARBA" id="ARBA00022801"/>
    </source>
</evidence>
<dbReference type="InterPro" id="IPR012341">
    <property type="entry name" value="6hp_glycosidase-like_sf"/>
</dbReference>
<dbReference type="InterPro" id="IPR013737">
    <property type="entry name" value="Bac_rhamnosid_N"/>
</dbReference>
<evidence type="ECO:0000313" key="9">
    <source>
        <dbReference type="Proteomes" id="UP001597362"/>
    </source>
</evidence>
<sequence length="875" mass="99783">MSVQVVDLKVEYATNPLGLTTLEPRFFWKSKSSKSNKLQSAYQIQVASDRQLLLDQMVDIWDTAKVNSDESLQITYQGKQLEAEKHYYWRVRIWDEEGIVSEWSEIAYWSMGILERSQWKAKWIGRKPEAHVTKETTSLEIPPAYMRKEFVATKQVKRAMVYASALGLYELSFNGNVISPLFAPGWTDYHKRVQIQAYDVTNVIKQGAQVFSVILGNGWYAGTVGFLGDRVYGARPLFSMQAKIEYTDGTVEEIRTDETWKVTKGPLLYSDMIMGETYDATLELIGYQEAGYDDKEWEVPDTRPGYNALLTGTIEPPIIVAEQLKPISIQKTKDNTYIYDMGQNMVGWVKVAVQGAKGTKITVSHAEMLNPDGSLYLENLRKAVQQDHYILKGIGTEYYEPKFTFHGFRYVELIGYPGEADLDTIIGQVIHSDIPKTGNITTSNAMINQLFSNIDWGQRGNFLSVPTDCPQRDERMGWTGDAQIFARTATYNRDVAKFFDKFYIDMLDCQQPSGAFTDVAPDAGWIRHKMWNTRLNWHAPDNPGWGDAGVIIPWTMYLMYGDKQVLESNYDASVRWIQYLHDMSDNLIRPDYANYEDWLSIGSTTPKELIATAYFAYSTQLVAKIAEIIGKPDDAAYYNQLFVDITKAYQQKFVDEQGKIYGHTQTGYVLSLSFGLLTPEQQKQAVQYLVEDITERGNKLSTGFMGVAYVLPVLSDYAQDDLAYKLLVQEQFPSWLYSVNHGATTIWERWDGWTEHNGFQTPSMNSFNHYAYGSVGEWMYRYMAGMETDEQQSAFKHIHIKPRLDRTLAFVEASYESLYGLIRSNWKITGDQYELTVEIPANTTATVHLPIDGKLGEYELHNLGSGTATFIGKLV</sequence>
<dbReference type="PANTHER" id="PTHR33307">
    <property type="entry name" value="ALPHA-RHAMNOSIDASE (EUROFUNG)"/>
    <property type="match status" value="1"/>
</dbReference>
<accession>A0ABW4YLH2</accession>
<dbReference type="InterPro" id="IPR016007">
    <property type="entry name" value="Alpha_rhamnosid"/>
</dbReference>
<comment type="catalytic activity">
    <reaction evidence="1">
        <text>Hydrolysis of terminal non-reducing alpha-L-rhamnose residues in alpha-L-rhamnosides.</text>
        <dbReference type="EC" id="3.2.1.40"/>
    </reaction>
</comment>
<dbReference type="Pfam" id="PF05592">
    <property type="entry name" value="Bac_rhamnosid"/>
    <property type="match status" value="1"/>
</dbReference>
<dbReference type="EMBL" id="JBHUHO010000031">
    <property type="protein sequence ID" value="MFD2116587.1"/>
    <property type="molecule type" value="Genomic_DNA"/>
</dbReference>
<feature type="domain" description="Alpha-L-rhamnosidase six-hairpin glycosidase" evidence="6">
    <location>
        <begin position="436"/>
        <end position="783"/>
    </location>
</feature>
<dbReference type="PANTHER" id="PTHR33307:SF6">
    <property type="entry name" value="ALPHA-RHAMNOSIDASE (EUROFUNG)-RELATED"/>
    <property type="match status" value="1"/>
</dbReference>
<dbReference type="Gene3D" id="1.50.10.10">
    <property type="match status" value="1"/>
</dbReference>
<dbReference type="GO" id="GO:0016787">
    <property type="term" value="F:hydrolase activity"/>
    <property type="evidence" value="ECO:0007669"/>
    <property type="project" value="UniProtKB-KW"/>
</dbReference>
<dbReference type="Gene3D" id="2.60.120.260">
    <property type="entry name" value="Galactose-binding domain-like"/>
    <property type="match status" value="2"/>
</dbReference>
<dbReference type="Pfam" id="PF08531">
    <property type="entry name" value="Bac_rhamnosid_N"/>
    <property type="match status" value="1"/>
</dbReference>
<dbReference type="InterPro" id="IPR035398">
    <property type="entry name" value="Bac_rhamnosid_C"/>
</dbReference>
<dbReference type="InterPro" id="IPR008902">
    <property type="entry name" value="Rhamnosid_concanavalin"/>
</dbReference>
<dbReference type="EC" id="3.2.1.40" evidence="2"/>
<protein>
    <recommendedName>
        <fullName evidence="2">alpha-L-rhamnosidase</fullName>
        <ecNumber evidence="2">3.2.1.40</ecNumber>
    </recommendedName>
</protein>
<evidence type="ECO:0000259" key="6">
    <source>
        <dbReference type="Pfam" id="PF17389"/>
    </source>
</evidence>
<proteinExistence type="predicted"/>
<dbReference type="Pfam" id="PF17389">
    <property type="entry name" value="Bac_rhamnosid6H"/>
    <property type="match status" value="1"/>
</dbReference>
<keyword evidence="9" id="KW-1185">Reference proteome</keyword>
<name>A0ABW4YLH2_9BACL</name>
<feature type="domain" description="Alpha-L-rhamnosidase C-terminal" evidence="7">
    <location>
        <begin position="790"/>
        <end position="854"/>
    </location>
</feature>
<evidence type="ECO:0000259" key="5">
    <source>
        <dbReference type="Pfam" id="PF08531"/>
    </source>
</evidence>
<dbReference type="InterPro" id="IPR013783">
    <property type="entry name" value="Ig-like_fold"/>
</dbReference>
<evidence type="ECO:0000313" key="8">
    <source>
        <dbReference type="EMBL" id="MFD2116587.1"/>
    </source>
</evidence>